<evidence type="ECO:0000313" key="2">
    <source>
        <dbReference type="Proteomes" id="UP000831532"/>
    </source>
</evidence>
<protein>
    <submittedName>
        <fullName evidence="1">Uncharacterized protein</fullName>
    </submittedName>
</protein>
<dbReference type="RefSeq" id="WP_243494115.1">
    <property type="nucleotide sequence ID" value="NZ_CP063361.1"/>
</dbReference>
<evidence type="ECO:0000313" key="1">
    <source>
        <dbReference type="EMBL" id="UOD33110.1"/>
    </source>
</evidence>
<keyword evidence="2" id="KW-1185">Reference proteome</keyword>
<name>A0ABY4AE86_9BURK</name>
<dbReference type="EMBL" id="CP063361">
    <property type="protein sequence ID" value="UOD33110.1"/>
    <property type="molecule type" value="Genomic_DNA"/>
</dbReference>
<proteinExistence type="predicted"/>
<gene>
    <name evidence="1" type="ORF">INH39_16585</name>
</gene>
<organism evidence="1 2">
    <name type="scientific">Massilia violaceinigra</name>
    <dbReference type="NCBI Taxonomy" id="2045208"/>
    <lineage>
        <taxon>Bacteria</taxon>
        <taxon>Pseudomonadati</taxon>
        <taxon>Pseudomonadota</taxon>
        <taxon>Betaproteobacteria</taxon>
        <taxon>Burkholderiales</taxon>
        <taxon>Oxalobacteraceae</taxon>
        <taxon>Telluria group</taxon>
        <taxon>Massilia</taxon>
    </lineage>
</organism>
<sequence>MMFLCEIIILYDDIDLPDVGVFCPSYWEAQHFDSDGDFYYYGIESRWTNLELLKFYGDQEQSSFDVNVYREKNRLYEPGILEVSDLSRYIGYKNQGRYKNVDSIHQASNLCVASLCVETSRIEDYREFLMAVHTFLSHTHGRAANLKQFFTADEFMTEVIGPSPYVGN</sequence>
<dbReference type="Proteomes" id="UP000831532">
    <property type="component" value="Chromosome"/>
</dbReference>
<accession>A0ABY4AE86</accession>
<reference evidence="1 2" key="1">
    <citation type="submission" date="2020-10" db="EMBL/GenBank/DDBJ databases">
        <title>Genome analysis of Massilia species.</title>
        <authorList>
            <person name="Jung D.-H."/>
        </authorList>
    </citation>
    <scope>NUCLEOTIDE SEQUENCE [LARGE SCALE GENOMIC DNA]</scope>
    <source>
        <strain evidence="2">sipir</strain>
    </source>
</reference>